<organism evidence="1 2">
    <name type="scientific">Rhodocollybia butyracea</name>
    <dbReference type="NCBI Taxonomy" id="206335"/>
    <lineage>
        <taxon>Eukaryota</taxon>
        <taxon>Fungi</taxon>
        <taxon>Dikarya</taxon>
        <taxon>Basidiomycota</taxon>
        <taxon>Agaricomycotina</taxon>
        <taxon>Agaricomycetes</taxon>
        <taxon>Agaricomycetidae</taxon>
        <taxon>Agaricales</taxon>
        <taxon>Marasmiineae</taxon>
        <taxon>Omphalotaceae</taxon>
        <taxon>Rhodocollybia</taxon>
    </lineage>
</organism>
<feature type="non-terminal residue" evidence="1">
    <location>
        <position position="143"/>
    </location>
</feature>
<gene>
    <name evidence="1" type="ORF">BDP27DRAFT_1230994</name>
</gene>
<protein>
    <submittedName>
        <fullName evidence="1">Uncharacterized protein</fullName>
    </submittedName>
</protein>
<proteinExistence type="predicted"/>
<keyword evidence="2" id="KW-1185">Reference proteome</keyword>
<name>A0A9P5PIY7_9AGAR</name>
<comment type="caution">
    <text evidence="1">The sequence shown here is derived from an EMBL/GenBank/DDBJ whole genome shotgun (WGS) entry which is preliminary data.</text>
</comment>
<accession>A0A9P5PIY7</accession>
<evidence type="ECO:0000313" key="2">
    <source>
        <dbReference type="Proteomes" id="UP000772434"/>
    </source>
</evidence>
<dbReference type="OrthoDB" id="2916406at2759"/>
<sequence>RSVRGRIYRANGQTAETIQVYYREDTLYPERGRYVLAADELMGTKQQPYVHDSVITIEHRRKKYTFRIFYKHHKLLPINQPIQALGGVAMEGDVLVVACGKKVAVRNFQNSREIRAAENAVRRFVQRLSPFRDRRSFPASLGV</sequence>
<evidence type="ECO:0000313" key="1">
    <source>
        <dbReference type="EMBL" id="KAF9064072.1"/>
    </source>
</evidence>
<reference evidence="1" key="1">
    <citation type="submission" date="2020-11" db="EMBL/GenBank/DDBJ databases">
        <authorList>
            <consortium name="DOE Joint Genome Institute"/>
            <person name="Ahrendt S."/>
            <person name="Riley R."/>
            <person name="Andreopoulos W."/>
            <person name="Labutti K."/>
            <person name="Pangilinan J."/>
            <person name="Ruiz-Duenas F.J."/>
            <person name="Barrasa J.M."/>
            <person name="Sanchez-Garcia M."/>
            <person name="Camarero S."/>
            <person name="Miyauchi S."/>
            <person name="Serrano A."/>
            <person name="Linde D."/>
            <person name="Babiker R."/>
            <person name="Drula E."/>
            <person name="Ayuso-Fernandez I."/>
            <person name="Pacheco R."/>
            <person name="Padilla G."/>
            <person name="Ferreira P."/>
            <person name="Barriuso J."/>
            <person name="Kellner H."/>
            <person name="Castanera R."/>
            <person name="Alfaro M."/>
            <person name="Ramirez L."/>
            <person name="Pisabarro A.G."/>
            <person name="Kuo A."/>
            <person name="Tritt A."/>
            <person name="Lipzen A."/>
            <person name="He G."/>
            <person name="Yan M."/>
            <person name="Ng V."/>
            <person name="Cullen D."/>
            <person name="Martin F."/>
            <person name="Rosso M.-N."/>
            <person name="Henrissat B."/>
            <person name="Hibbett D."/>
            <person name="Martinez A.T."/>
            <person name="Grigoriev I.V."/>
        </authorList>
    </citation>
    <scope>NUCLEOTIDE SEQUENCE</scope>
    <source>
        <strain evidence="1">AH 40177</strain>
    </source>
</reference>
<dbReference type="Proteomes" id="UP000772434">
    <property type="component" value="Unassembled WGS sequence"/>
</dbReference>
<dbReference type="EMBL" id="JADNRY010000131">
    <property type="protein sequence ID" value="KAF9064072.1"/>
    <property type="molecule type" value="Genomic_DNA"/>
</dbReference>
<dbReference type="AlphaFoldDB" id="A0A9P5PIY7"/>